<name>A0A834BYP4_ORYME</name>
<dbReference type="Proteomes" id="UP000646548">
    <property type="component" value="Unassembled WGS sequence"/>
</dbReference>
<evidence type="ECO:0000313" key="3">
    <source>
        <dbReference type="Proteomes" id="UP000646548"/>
    </source>
</evidence>
<feature type="region of interest" description="Disordered" evidence="1">
    <location>
        <begin position="45"/>
        <end position="68"/>
    </location>
</feature>
<gene>
    <name evidence="2" type="ORF">FQA47_012522</name>
</gene>
<comment type="caution">
    <text evidence="2">The sequence shown here is derived from an EMBL/GenBank/DDBJ whole genome shotgun (WGS) entry which is preliminary data.</text>
</comment>
<organism evidence="2 3">
    <name type="scientific">Oryzias melastigma</name>
    <name type="common">Marine medaka</name>
    <dbReference type="NCBI Taxonomy" id="30732"/>
    <lineage>
        <taxon>Eukaryota</taxon>
        <taxon>Metazoa</taxon>
        <taxon>Chordata</taxon>
        <taxon>Craniata</taxon>
        <taxon>Vertebrata</taxon>
        <taxon>Euteleostomi</taxon>
        <taxon>Actinopterygii</taxon>
        <taxon>Neopterygii</taxon>
        <taxon>Teleostei</taxon>
        <taxon>Neoteleostei</taxon>
        <taxon>Acanthomorphata</taxon>
        <taxon>Ovalentaria</taxon>
        <taxon>Atherinomorphae</taxon>
        <taxon>Beloniformes</taxon>
        <taxon>Adrianichthyidae</taxon>
        <taxon>Oryziinae</taxon>
        <taxon>Oryzias</taxon>
    </lineage>
</organism>
<protein>
    <submittedName>
        <fullName evidence="2">Uncharacterized protein</fullName>
    </submittedName>
</protein>
<feature type="region of interest" description="Disordered" evidence="1">
    <location>
        <begin position="76"/>
        <end position="95"/>
    </location>
</feature>
<proteinExistence type="predicted"/>
<evidence type="ECO:0000313" key="2">
    <source>
        <dbReference type="EMBL" id="KAF6716591.1"/>
    </source>
</evidence>
<dbReference type="AlphaFoldDB" id="A0A834BYP4"/>
<reference evidence="2" key="1">
    <citation type="journal article" name="BMC Genomics">
        <title>Long-read sequencing and de novo genome assembly of marine medaka (Oryzias melastigma).</title>
        <authorList>
            <person name="Liang P."/>
            <person name="Saqib H.S.A."/>
            <person name="Ni X."/>
            <person name="Shen Y."/>
        </authorList>
    </citation>
    <scope>NUCLEOTIDE SEQUENCE</scope>
    <source>
        <strain evidence="2">Bigg-433</strain>
    </source>
</reference>
<sequence>MSVCPRYYLGTPNSSFDPAPSRIVAICHKAGRNIEAREDPLLLTHRHPHPRTSLHPSIPPTPEPPLRFHHRCKRAPAASYSPEFQSPRELQGELP</sequence>
<evidence type="ECO:0000256" key="1">
    <source>
        <dbReference type="SAM" id="MobiDB-lite"/>
    </source>
</evidence>
<dbReference type="EMBL" id="WKFB01000950">
    <property type="protein sequence ID" value="KAF6716591.1"/>
    <property type="molecule type" value="Genomic_DNA"/>
</dbReference>
<accession>A0A834BYP4</accession>